<dbReference type="Proteomes" id="UP000298390">
    <property type="component" value="Unassembled WGS sequence"/>
</dbReference>
<comment type="caution">
    <text evidence="2">The sequence shown here is derived from an EMBL/GenBank/DDBJ whole genome shotgun (WGS) entry which is preliminary data.</text>
</comment>
<dbReference type="AlphaFoldDB" id="A0A4Y9XRL4"/>
<organism evidence="2 3">
    <name type="scientific">Rhodofomes roseus</name>
    <dbReference type="NCBI Taxonomy" id="34475"/>
    <lineage>
        <taxon>Eukaryota</taxon>
        <taxon>Fungi</taxon>
        <taxon>Dikarya</taxon>
        <taxon>Basidiomycota</taxon>
        <taxon>Agaricomycotina</taxon>
        <taxon>Agaricomycetes</taxon>
        <taxon>Polyporales</taxon>
        <taxon>Rhodofomes</taxon>
    </lineage>
</organism>
<gene>
    <name evidence="2" type="ORF">EVJ58_g10037</name>
</gene>
<proteinExistence type="predicted"/>
<reference evidence="2 3" key="1">
    <citation type="submission" date="2019-01" db="EMBL/GenBank/DDBJ databases">
        <title>Genome sequencing of the rare red list fungi Fomitopsis rosea.</title>
        <authorList>
            <person name="Buettner E."/>
            <person name="Kellner H."/>
        </authorList>
    </citation>
    <scope>NUCLEOTIDE SEQUENCE [LARGE SCALE GENOMIC DNA]</scope>
    <source>
        <strain evidence="2 3">DSM 105464</strain>
    </source>
</reference>
<protein>
    <submittedName>
        <fullName evidence="2">Uncharacterized protein</fullName>
    </submittedName>
</protein>
<evidence type="ECO:0000313" key="2">
    <source>
        <dbReference type="EMBL" id="TFY52408.1"/>
    </source>
</evidence>
<sequence>MFAVMLAGRLPKLSVITIRDAEWTVGSMRMEDVGYLATFDLVHALNFFNVNVPSIAHLARLISALPGLRDMNCYDVECSQKQPVSPVSPPLNSAHLETLVVLGVAPAIQDLFVRISQASRLRELDLGVDDSEGLTLPSGGSRSQTLLDASAASMEVLTLSMFLGSSVDSDKVDSTVGKLYTFALGLRTLRIYLYHPFVAWSWIPHIVSRIPSKHLIATSVMFSLRADHAADDFDEALTMMEDDGILLRLDDILQAERFADMAPGGVCLSFDNAEDDWTPVEELFGTESSFRERCNRWDELIRRKMAHCNGRGILTTVYGAEEHHNWQRTMYEIHEARQQQKAKTGVEVQQEDDTEHAPDTSG</sequence>
<evidence type="ECO:0000256" key="1">
    <source>
        <dbReference type="SAM" id="MobiDB-lite"/>
    </source>
</evidence>
<dbReference type="EMBL" id="SEKV01000981">
    <property type="protein sequence ID" value="TFY52408.1"/>
    <property type="molecule type" value="Genomic_DNA"/>
</dbReference>
<feature type="region of interest" description="Disordered" evidence="1">
    <location>
        <begin position="336"/>
        <end position="362"/>
    </location>
</feature>
<evidence type="ECO:0000313" key="3">
    <source>
        <dbReference type="Proteomes" id="UP000298390"/>
    </source>
</evidence>
<name>A0A4Y9XRL4_9APHY</name>
<accession>A0A4Y9XRL4</accession>